<dbReference type="CDD" id="cd05804">
    <property type="entry name" value="StaR_like"/>
    <property type="match status" value="1"/>
</dbReference>
<dbReference type="Proteomes" id="UP000244924">
    <property type="component" value="Unassembled WGS sequence"/>
</dbReference>
<protein>
    <recommendedName>
        <fullName evidence="2">Tetratricopeptide repeat protein 38</fullName>
    </recommendedName>
</protein>
<reference evidence="5 6" key="1">
    <citation type="submission" date="2018-03" db="EMBL/GenBank/DDBJ databases">
        <authorList>
            <person name="Keele B.F."/>
        </authorList>
    </citation>
    <scope>NUCLEOTIDE SEQUENCE [LARGE SCALE GENOMIC DNA]</scope>
    <source>
        <strain evidence="5 6">CECT 8626</strain>
    </source>
</reference>
<comment type="similarity">
    <text evidence="1">Belongs to the TTC38 family.</text>
</comment>
<dbReference type="AlphaFoldDB" id="A0A2R8BML2"/>
<dbReference type="PANTHER" id="PTHR16263">
    <property type="entry name" value="TETRATRICOPEPTIDE REPEAT PROTEIN 38"/>
    <property type="match status" value="1"/>
</dbReference>
<keyword evidence="3" id="KW-0677">Repeat</keyword>
<evidence type="ECO:0000256" key="4">
    <source>
        <dbReference type="ARBA" id="ARBA00022803"/>
    </source>
</evidence>
<sequence length="440" mass="47879">MLKDAQGFALSGATSAAAAELESGLAELLCYRGNPVARAKNALAEAPDFALAHAVMAWLNLLGTEPGALPAARKYHANLLRTARTEREKGHAAAIGHLVEGRWHEAGRVLEDVTIAYPRDSLALLAGHQIDFFTGHSRMLRDRIARALPYWNEDMPDYHATLGMHAFGLEETGDYARAEATGRRGVELEPRNGWAQHAVAHVLEMQNRTEEGIAWMRGSDAWAGDSFFKVHNWWHLALYHLELGDFPTVLSLFDGEIDGNSSGLAIELVDASALLWRLLLRGVNTGDRWAALADKWAPLVATSTYAFNDVHAAMAFVGAGRRDAVEAVLAAQREAMQRPGDNAGFAADVGLAATQAILAFGDGDYRRAIGLLRPVRSIAHHFGGSHAQRDVLDLTLIEAALRTGDAPLAQALADERFDRRHDSPLSRLFKRRAEDLAAAA</sequence>
<keyword evidence="6" id="KW-1185">Reference proteome</keyword>
<dbReference type="PANTHER" id="PTHR16263:SF4">
    <property type="entry name" value="TETRATRICOPEPTIDE REPEAT PROTEIN 38"/>
    <property type="match status" value="1"/>
</dbReference>
<dbReference type="RefSeq" id="WP_108854623.1">
    <property type="nucleotide sequence ID" value="NZ_OMOQ01000003.1"/>
</dbReference>
<dbReference type="InterPro" id="IPR033891">
    <property type="entry name" value="TTC38"/>
</dbReference>
<dbReference type="InterPro" id="IPR011990">
    <property type="entry name" value="TPR-like_helical_dom_sf"/>
</dbReference>
<dbReference type="SUPFAM" id="SSF48452">
    <property type="entry name" value="TPR-like"/>
    <property type="match status" value="1"/>
</dbReference>
<dbReference type="Gene3D" id="1.25.40.10">
    <property type="entry name" value="Tetratricopeptide repeat domain"/>
    <property type="match status" value="1"/>
</dbReference>
<name>A0A2R8BML2_9RHOB</name>
<organism evidence="5 6">
    <name type="scientific">Albidovulum aquaemixtae</name>
    <dbReference type="NCBI Taxonomy" id="1542388"/>
    <lineage>
        <taxon>Bacteria</taxon>
        <taxon>Pseudomonadati</taxon>
        <taxon>Pseudomonadota</taxon>
        <taxon>Alphaproteobacteria</taxon>
        <taxon>Rhodobacterales</taxon>
        <taxon>Paracoccaceae</taxon>
        <taxon>Albidovulum</taxon>
    </lineage>
</organism>
<evidence type="ECO:0000313" key="6">
    <source>
        <dbReference type="Proteomes" id="UP000244924"/>
    </source>
</evidence>
<keyword evidence="4" id="KW-0802">TPR repeat</keyword>
<gene>
    <name evidence="5" type="ORF">DEA8626_03702</name>
</gene>
<evidence type="ECO:0000256" key="2">
    <source>
        <dbReference type="ARBA" id="ARBA00019992"/>
    </source>
</evidence>
<proteinExistence type="inferred from homology"/>
<evidence type="ECO:0000256" key="1">
    <source>
        <dbReference type="ARBA" id="ARBA00005857"/>
    </source>
</evidence>
<evidence type="ECO:0000256" key="3">
    <source>
        <dbReference type="ARBA" id="ARBA00022737"/>
    </source>
</evidence>
<dbReference type="OrthoDB" id="9815900at2"/>
<evidence type="ECO:0000313" key="5">
    <source>
        <dbReference type="EMBL" id="SPH24651.1"/>
    </source>
</evidence>
<accession>A0A2R8BML2</accession>
<dbReference type="EMBL" id="OMOQ01000003">
    <property type="protein sequence ID" value="SPH24651.1"/>
    <property type="molecule type" value="Genomic_DNA"/>
</dbReference>